<comment type="caution">
    <text evidence="1">The sequence shown here is derived from an EMBL/GenBank/DDBJ whole genome shotgun (WGS) entry which is preliminary data.</text>
</comment>
<name>A0A6P1BDQ9_9BRAD</name>
<organism evidence="1 2">
    <name type="scientific">Bradyrhizobium uaiense</name>
    <dbReference type="NCBI Taxonomy" id="2594946"/>
    <lineage>
        <taxon>Bacteria</taxon>
        <taxon>Pseudomonadati</taxon>
        <taxon>Pseudomonadota</taxon>
        <taxon>Alphaproteobacteria</taxon>
        <taxon>Hyphomicrobiales</taxon>
        <taxon>Nitrobacteraceae</taxon>
        <taxon>Bradyrhizobium</taxon>
    </lineage>
</organism>
<reference evidence="1 2" key="1">
    <citation type="journal article" date="2020" name="Arch. Microbiol.">
        <title>Bradyrhizobium uaiense sp. nov., a new highly efficient cowpea symbiont.</title>
        <authorList>
            <person name="Cabral Michel D."/>
            <person name="Azarias Guimaraes A."/>
            <person name="Martins da Costa E."/>
            <person name="Soares de Carvalho T."/>
            <person name="Balsanelli E."/>
            <person name="Willems A."/>
            <person name="Maltempi de Souza E."/>
            <person name="de Souza Moreira F.M."/>
        </authorList>
    </citation>
    <scope>NUCLEOTIDE SEQUENCE [LARGE SCALE GENOMIC DNA]</scope>
    <source>
        <strain evidence="1 2">UFLA 03-164</strain>
    </source>
</reference>
<dbReference type="EMBL" id="VKHP01000039">
    <property type="protein sequence ID" value="NEU96666.1"/>
    <property type="molecule type" value="Genomic_DNA"/>
</dbReference>
<protein>
    <submittedName>
        <fullName evidence="1">Uncharacterized protein</fullName>
    </submittedName>
</protein>
<keyword evidence="2" id="KW-1185">Reference proteome</keyword>
<proteinExistence type="predicted"/>
<evidence type="ECO:0000313" key="2">
    <source>
        <dbReference type="Proteomes" id="UP000468531"/>
    </source>
</evidence>
<gene>
    <name evidence="1" type="ORF">FNJ47_12670</name>
</gene>
<evidence type="ECO:0000313" key="1">
    <source>
        <dbReference type="EMBL" id="NEU96666.1"/>
    </source>
</evidence>
<dbReference type="Proteomes" id="UP000468531">
    <property type="component" value="Unassembled WGS sequence"/>
</dbReference>
<accession>A0A6P1BDQ9</accession>
<sequence>MIGTTLFALASSAFLYALPPSPIDRDLLRGSFYWLQGYAYQIPVKYLNGELNAARLYEDDKLLGPANSDREEIATKGGGRFQLFRDSKSFFGPVLLLSTSDNTNPNTNGRKYHLK</sequence>
<dbReference type="AlphaFoldDB" id="A0A6P1BDQ9"/>